<evidence type="ECO:0000313" key="3">
    <source>
        <dbReference type="Proteomes" id="UP000664658"/>
    </source>
</evidence>
<feature type="region of interest" description="Disordered" evidence="1">
    <location>
        <begin position="1"/>
        <end position="22"/>
    </location>
</feature>
<gene>
    <name evidence="2" type="ORF">J2R62_19580</name>
</gene>
<sequence>MSGDKSEKPTGQRLDKARKAGNLPRSRELVTALLVLGGTITPSAFSESLGRPLTGSMPYNLALIKQEVCDPKLAIKHLG</sequence>
<feature type="compositionally biased region" description="Basic and acidic residues" evidence="1">
    <location>
        <begin position="1"/>
        <end position="18"/>
    </location>
</feature>
<dbReference type="GO" id="GO:0016020">
    <property type="term" value="C:membrane"/>
    <property type="evidence" value="ECO:0007669"/>
    <property type="project" value="InterPro"/>
</dbReference>
<dbReference type="Proteomes" id="UP000664658">
    <property type="component" value="Unassembled WGS sequence"/>
</dbReference>
<proteinExistence type="predicted"/>
<dbReference type="GO" id="GO:0009306">
    <property type="term" value="P:protein secretion"/>
    <property type="evidence" value="ECO:0007669"/>
    <property type="project" value="InterPro"/>
</dbReference>
<dbReference type="InterPro" id="IPR006135">
    <property type="entry name" value="T3SS_substrate_exporter"/>
</dbReference>
<reference evidence="2" key="1">
    <citation type="submission" date="2021-03" db="EMBL/GenBank/DDBJ databases">
        <title>Plesiomonas shigelloides zfcc0051, isolated from zebrafish feces.</title>
        <authorList>
            <person name="Vanderhoek Z."/>
            <person name="Gaulke C."/>
        </authorList>
    </citation>
    <scope>NUCLEOTIDE SEQUENCE</scope>
    <source>
        <strain evidence="2">Zfcc0051</strain>
    </source>
</reference>
<organism evidence="2 3">
    <name type="scientific">Plesiomonas shigelloides</name>
    <name type="common">Aeromonas shigelloides</name>
    <dbReference type="NCBI Taxonomy" id="703"/>
    <lineage>
        <taxon>Bacteria</taxon>
        <taxon>Pseudomonadati</taxon>
        <taxon>Pseudomonadota</taxon>
        <taxon>Gammaproteobacteria</taxon>
        <taxon>Enterobacterales</taxon>
        <taxon>Enterobacteriaceae</taxon>
        <taxon>Plesiomonas</taxon>
    </lineage>
</organism>
<evidence type="ECO:0000256" key="1">
    <source>
        <dbReference type="SAM" id="MobiDB-lite"/>
    </source>
</evidence>
<dbReference type="RefSeq" id="WP_207543082.1">
    <property type="nucleotide sequence ID" value="NZ_JAFNAA010000546.1"/>
</dbReference>
<dbReference type="AlphaFoldDB" id="A0A8I1W9E9"/>
<comment type="caution">
    <text evidence="2">The sequence shown here is derived from an EMBL/GenBank/DDBJ whole genome shotgun (WGS) entry which is preliminary data.</text>
</comment>
<feature type="non-terminal residue" evidence="2">
    <location>
        <position position="79"/>
    </location>
</feature>
<evidence type="ECO:0000313" key="2">
    <source>
        <dbReference type="EMBL" id="MBO1110294.1"/>
    </source>
</evidence>
<dbReference type="EMBL" id="JAFNAA010000546">
    <property type="protein sequence ID" value="MBO1110294.1"/>
    <property type="molecule type" value="Genomic_DNA"/>
</dbReference>
<accession>A0A8I1W9E9</accession>
<protein>
    <submittedName>
        <fullName evidence="2">EscU/YscU/HrcU family type III secretion system export apparatus switch protein</fullName>
    </submittedName>
</protein>
<name>A0A8I1W9E9_PLESH</name>
<dbReference type="Pfam" id="PF01312">
    <property type="entry name" value="Bac_export_2"/>
    <property type="match status" value="1"/>
</dbReference>